<keyword evidence="1" id="KW-1133">Transmembrane helix</keyword>
<feature type="transmembrane region" description="Helical" evidence="1">
    <location>
        <begin position="12"/>
        <end position="30"/>
    </location>
</feature>
<evidence type="ECO:0000256" key="1">
    <source>
        <dbReference type="SAM" id="Phobius"/>
    </source>
</evidence>
<name>A0ABY2YTE9_9LACO</name>
<sequence>MSEKYLLKKLNLVTGMAIISIIVSLFVVIYLQKLSYVLAFLAAFGVIIHYFLYKNKIESNLETMKINRKMNFMFIYSLLMPFLFLLITYIFG</sequence>
<keyword evidence="3" id="KW-1185">Reference proteome</keyword>
<reference evidence="2 3" key="1">
    <citation type="submission" date="2018-08" db="EMBL/GenBank/DDBJ databases">
        <title>Comparative genomics of wild bee and flower associated Lactobacillus reveals potential adaptation to the bee host.</title>
        <authorList>
            <person name="Vuong H.Q."/>
            <person name="Mcfrederick Q.S."/>
        </authorList>
    </citation>
    <scope>NUCLEOTIDE SEQUENCE [LARGE SCALE GENOMIC DNA]</scope>
    <source>
        <strain evidence="2 3">HV_04</strain>
    </source>
</reference>
<dbReference type="RefSeq" id="WP_105988077.1">
    <property type="nucleotide sequence ID" value="NZ_POST01000003.1"/>
</dbReference>
<dbReference type="Proteomes" id="UP000767392">
    <property type="component" value="Unassembled WGS sequence"/>
</dbReference>
<evidence type="ECO:0000313" key="2">
    <source>
        <dbReference type="EMBL" id="TPR14354.1"/>
    </source>
</evidence>
<keyword evidence="1" id="KW-0472">Membrane</keyword>
<keyword evidence="1" id="KW-0812">Transmembrane</keyword>
<accession>A0ABY2YTE9</accession>
<gene>
    <name evidence="2" type="ORF">DY048_05245</name>
</gene>
<proteinExistence type="predicted"/>
<feature type="transmembrane region" description="Helical" evidence="1">
    <location>
        <begin position="73"/>
        <end position="91"/>
    </location>
</feature>
<protein>
    <submittedName>
        <fullName evidence="2">Uncharacterized protein</fullName>
    </submittedName>
</protein>
<evidence type="ECO:0000313" key="3">
    <source>
        <dbReference type="Proteomes" id="UP000767392"/>
    </source>
</evidence>
<comment type="caution">
    <text evidence="2">The sequence shown here is derived from an EMBL/GenBank/DDBJ whole genome shotgun (WGS) entry which is preliminary data.</text>
</comment>
<dbReference type="EMBL" id="QUAM01000003">
    <property type="protein sequence ID" value="TPR14354.1"/>
    <property type="molecule type" value="Genomic_DNA"/>
</dbReference>
<feature type="transmembrane region" description="Helical" evidence="1">
    <location>
        <begin position="36"/>
        <end position="53"/>
    </location>
</feature>
<organism evidence="2 3">
    <name type="scientific">Apilactobacillus timberlakei</name>
    <dbReference type="NCBI Taxonomy" id="2008380"/>
    <lineage>
        <taxon>Bacteria</taxon>
        <taxon>Bacillati</taxon>
        <taxon>Bacillota</taxon>
        <taxon>Bacilli</taxon>
        <taxon>Lactobacillales</taxon>
        <taxon>Lactobacillaceae</taxon>
        <taxon>Apilactobacillus</taxon>
    </lineage>
</organism>